<evidence type="ECO:0000313" key="4">
    <source>
        <dbReference type="EMBL" id="PJK30769.1"/>
    </source>
</evidence>
<dbReference type="PANTHER" id="PTHR34217">
    <property type="entry name" value="METAL-DEPENDENT CARBOXYPEPTIDASE"/>
    <property type="match status" value="1"/>
</dbReference>
<evidence type="ECO:0000256" key="2">
    <source>
        <dbReference type="PIRSR" id="PIRSR006615-1"/>
    </source>
</evidence>
<dbReference type="Gene3D" id="1.10.1370.30">
    <property type="match status" value="1"/>
</dbReference>
<dbReference type="InterPro" id="IPR001333">
    <property type="entry name" value="Peptidase_M32_Taq"/>
</dbReference>
<keyword evidence="1" id="KW-0645">Protease</keyword>
<dbReference type="PANTHER" id="PTHR34217:SF1">
    <property type="entry name" value="CARBOXYPEPTIDASE 1"/>
    <property type="match status" value="1"/>
</dbReference>
<protein>
    <recommendedName>
        <fullName evidence="1">Metal-dependent carboxypeptidase</fullName>
        <ecNumber evidence="1">3.4.17.19</ecNumber>
    </recommendedName>
</protein>
<dbReference type="OrthoDB" id="9772308at2"/>
<dbReference type="GO" id="GO:0004181">
    <property type="term" value="F:metallocarboxypeptidase activity"/>
    <property type="evidence" value="ECO:0007669"/>
    <property type="project" value="UniProtKB-UniRule"/>
</dbReference>
<dbReference type="GO" id="GO:0006508">
    <property type="term" value="P:proteolysis"/>
    <property type="evidence" value="ECO:0007669"/>
    <property type="project" value="UniProtKB-UniRule"/>
</dbReference>
<accession>A0A2M9G4W8</accession>
<feature type="binding site" evidence="2">
    <location>
        <position position="268"/>
    </location>
    <ligand>
        <name>Zn(2+)</name>
        <dbReference type="ChEBI" id="CHEBI:29105"/>
        <note>catalytic</note>
    </ligand>
</feature>
<reference evidence="4 5" key="1">
    <citation type="submission" date="2017-11" db="EMBL/GenBank/DDBJ databases">
        <title>Draft genome sequence of Rhizobiales bacterium SY3-13.</title>
        <authorList>
            <person name="Sun C."/>
        </authorList>
    </citation>
    <scope>NUCLEOTIDE SEQUENCE [LARGE SCALE GENOMIC DNA]</scope>
    <source>
        <strain evidence="4 5">SY3-13</strain>
    </source>
</reference>
<dbReference type="PRINTS" id="PR00998">
    <property type="entry name" value="CRBOXYPTASET"/>
</dbReference>
<keyword evidence="1 4" id="KW-0121">Carboxypeptidase</keyword>
<evidence type="ECO:0000256" key="1">
    <source>
        <dbReference type="PIRNR" id="PIRNR006615"/>
    </source>
</evidence>
<dbReference type="GO" id="GO:0046872">
    <property type="term" value="F:metal ion binding"/>
    <property type="evidence" value="ECO:0007669"/>
    <property type="project" value="UniProtKB-KW"/>
</dbReference>
<comment type="catalytic activity">
    <reaction evidence="1">
        <text>Release of a C-terminal amino acid with broad specificity, except for -Pro.</text>
        <dbReference type="EC" id="3.4.17.19"/>
    </reaction>
</comment>
<dbReference type="Pfam" id="PF02074">
    <property type="entry name" value="Peptidase_M32"/>
    <property type="match status" value="1"/>
</dbReference>
<evidence type="ECO:0000256" key="3">
    <source>
        <dbReference type="PIRSR" id="PIRSR006615-2"/>
    </source>
</evidence>
<dbReference type="RefSeq" id="WP_109794241.1">
    <property type="nucleotide sequence ID" value="NZ_PHIG01000018.1"/>
</dbReference>
<sequence length="495" mass="54210">MDAYAALVARFRRRGRVEDALGILYWDRATLMPSGSAEGRADQIAELSLIAREILIAPETAELLDCAEADRNRLESWQARNLELMRREYLLATAVPTDLVEALQRAGAASEMCWRETRPANDFARQQPHLEKVFALVRQAAAARGEALGLAPYDAQLELFEPGLREATVAPVFEDLAVWLPDMIDDILSRQAEAPEPAPPRGPFPLAGQKALGQRVMAALGFRFAQGRLDESVHPFTGGVQDDVRLTTRYAPEGFAEALMGIVHETGHALYEQGLPVEWRGQPVGRSGGMALHESQSLICEMQLSRGPAFLRWLSPLLAETFGPQAAFDPDNLNRLVTRVARGLIRVDADEATYPLHIVLRHRLEKALLSGDLAVGDLPGAWNDGMAELVGIRPPDDRDGCLQDIHWMDGAVGYFPTYTLGALAAAQLMAALRRDVADLDERVAGGDFAAFTGWLREKVHRRGLSATTEEVLADATGAPLSAEAFRTHLAARYLG</sequence>
<dbReference type="EMBL" id="PHIG01000018">
    <property type="protein sequence ID" value="PJK30769.1"/>
    <property type="molecule type" value="Genomic_DNA"/>
</dbReference>
<dbReference type="AlphaFoldDB" id="A0A2M9G4W8"/>
<comment type="function">
    <text evidence="1">Broad specificity carboxypetidase that releases amino acids sequentially from the C-terminus, including neutral, aromatic, polar and basic residues.</text>
</comment>
<dbReference type="PIRSF" id="PIRSF006615">
    <property type="entry name" value="Zn_crbxpep_Taq"/>
    <property type="match status" value="1"/>
</dbReference>
<keyword evidence="2" id="KW-0862">Zinc</keyword>
<feature type="binding site" evidence="2">
    <location>
        <position position="294"/>
    </location>
    <ligand>
        <name>Zn(2+)</name>
        <dbReference type="ChEBI" id="CHEBI:29105"/>
        <note>catalytic</note>
    </ligand>
</feature>
<comment type="similarity">
    <text evidence="1">Belongs to the peptidase M32 family.</text>
</comment>
<comment type="caution">
    <text evidence="4">The sequence shown here is derived from an EMBL/GenBank/DDBJ whole genome shotgun (WGS) entry which is preliminary data.</text>
</comment>
<dbReference type="Proteomes" id="UP000229498">
    <property type="component" value="Unassembled WGS sequence"/>
</dbReference>
<dbReference type="CDD" id="cd06460">
    <property type="entry name" value="M32_Taq"/>
    <property type="match status" value="1"/>
</dbReference>
<keyword evidence="5" id="KW-1185">Reference proteome</keyword>
<keyword evidence="1 2" id="KW-0479">Metal-binding</keyword>
<gene>
    <name evidence="4" type="ORF">CVT23_05215</name>
</gene>
<dbReference type="EC" id="3.4.17.19" evidence="1"/>
<keyword evidence="1" id="KW-0378">Hydrolase</keyword>
<organism evidence="4 5">
    <name type="scientific">Minwuia thermotolerans</name>
    <dbReference type="NCBI Taxonomy" id="2056226"/>
    <lineage>
        <taxon>Bacteria</taxon>
        <taxon>Pseudomonadati</taxon>
        <taxon>Pseudomonadota</taxon>
        <taxon>Alphaproteobacteria</taxon>
        <taxon>Minwuiales</taxon>
        <taxon>Minwuiaceae</taxon>
        <taxon>Minwuia</taxon>
    </lineage>
</organism>
<evidence type="ECO:0000313" key="5">
    <source>
        <dbReference type="Proteomes" id="UP000229498"/>
    </source>
</evidence>
<feature type="active site" description="Proton donor/acceptor" evidence="3">
    <location>
        <position position="265"/>
    </location>
</feature>
<dbReference type="SUPFAM" id="SSF55486">
    <property type="entry name" value="Metalloproteases ('zincins'), catalytic domain"/>
    <property type="match status" value="1"/>
</dbReference>
<feature type="binding site" evidence="2">
    <location>
        <position position="264"/>
    </location>
    <ligand>
        <name>Zn(2+)</name>
        <dbReference type="ChEBI" id="CHEBI:29105"/>
        <note>catalytic</note>
    </ligand>
</feature>
<name>A0A2M9G4W8_9PROT</name>
<dbReference type="PROSITE" id="PS52034">
    <property type="entry name" value="PEPTIDASE_M32"/>
    <property type="match status" value="1"/>
</dbReference>
<comment type="cofactor">
    <cofactor evidence="2">
        <name>Zn(2+)</name>
        <dbReference type="ChEBI" id="CHEBI:29105"/>
    </cofactor>
    <text evidence="2">Binds 1 zinc ion per subunit.</text>
</comment>
<proteinExistence type="inferred from homology"/>
<keyword evidence="1" id="KW-0482">Metalloprotease</keyword>